<evidence type="ECO:0000256" key="4">
    <source>
        <dbReference type="ARBA" id="ARBA00022927"/>
    </source>
</evidence>
<keyword evidence="5" id="KW-1133">Transmembrane helix</keyword>
<protein>
    <recommendedName>
        <fullName evidence="10">Sec-independent protein secretion pathway components</fullName>
    </recommendedName>
</protein>
<evidence type="ECO:0000256" key="5">
    <source>
        <dbReference type="ARBA" id="ARBA00022989"/>
    </source>
</evidence>
<keyword evidence="3" id="KW-0812">Transmembrane</keyword>
<keyword evidence="2" id="KW-0813">Transport</keyword>
<evidence type="ECO:0000256" key="3">
    <source>
        <dbReference type="ARBA" id="ARBA00022692"/>
    </source>
</evidence>
<dbReference type="EMBL" id="GU474919">
    <property type="protein sequence ID" value="ADI19383.1"/>
    <property type="molecule type" value="Genomic_DNA"/>
</dbReference>
<dbReference type="Gene3D" id="1.20.5.3310">
    <property type="match status" value="1"/>
</dbReference>
<organism evidence="9">
    <name type="scientific">uncultured Spirochaetales bacterium HF0500_06B09</name>
    <dbReference type="NCBI Taxonomy" id="710994"/>
    <lineage>
        <taxon>Bacteria</taxon>
        <taxon>Pseudomonadati</taxon>
        <taxon>Spirochaetota</taxon>
        <taxon>Spirochaetia</taxon>
        <taxon>Spirochaetales</taxon>
        <taxon>environmental samples</taxon>
    </lineage>
</organism>
<evidence type="ECO:0000256" key="8">
    <source>
        <dbReference type="SAM" id="MobiDB-lite"/>
    </source>
</evidence>
<evidence type="ECO:0000256" key="6">
    <source>
        <dbReference type="ARBA" id="ARBA00023010"/>
    </source>
</evidence>
<name>E0XYA3_9SPIR</name>
<feature type="region of interest" description="Disordered" evidence="8">
    <location>
        <begin position="58"/>
        <end position="104"/>
    </location>
</feature>
<reference evidence="9" key="1">
    <citation type="journal article" date="2011" name="Environ. Microbiol.">
        <title>Time-series analyses of Monterey Bay coastal microbial picoplankton using a 'genome proxy' microarray.</title>
        <authorList>
            <person name="Rich V.I."/>
            <person name="Pham V.D."/>
            <person name="Eppley J."/>
            <person name="Shi Y."/>
            <person name="DeLong E.F."/>
        </authorList>
    </citation>
    <scope>NUCLEOTIDE SEQUENCE</scope>
</reference>
<keyword evidence="7" id="KW-0472">Membrane</keyword>
<dbReference type="AlphaFoldDB" id="E0XYA3"/>
<evidence type="ECO:0000256" key="7">
    <source>
        <dbReference type="ARBA" id="ARBA00023136"/>
    </source>
</evidence>
<evidence type="ECO:0008006" key="10">
    <source>
        <dbReference type="Google" id="ProtNLM"/>
    </source>
</evidence>
<keyword evidence="6" id="KW-0811">Translocation</keyword>
<feature type="compositionally biased region" description="Polar residues" evidence="8">
    <location>
        <begin position="58"/>
        <end position="67"/>
    </location>
</feature>
<comment type="subcellular location">
    <subcellularLocation>
        <location evidence="1">Membrane</location>
        <topology evidence="1">Single-pass membrane protein</topology>
    </subcellularLocation>
</comment>
<evidence type="ECO:0000256" key="2">
    <source>
        <dbReference type="ARBA" id="ARBA00022448"/>
    </source>
</evidence>
<accession>E0XYA3</accession>
<dbReference type="InterPro" id="IPR003369">
    <property type="entry name" value="TatA/B/E"/>
</dbReference>
<evidence type="ECO:0000256" key="1">
    <source>
        <dbReference type="ARBA" id="ARBA00004167"/>
    </source>
</evidence>
<dbReference type="Pfam" id="PF02416">
    <property type="entry name" value="TatA_B_E"/>
    <property type="match status" value="1"/>
</dbReference>
<sequence length="104" mass="11161">MFGLGLWEIAVIALVIVVFVKPSELPRAARVVARTVRRIQSFSARASAEMRQLGTAIESSATDSAVNMPSDAEIRPLQNRANEEDGDVRQGYSGTAASGDAVER</sequence>
<keyword evidence="4" id="KW-0653">Protein transport</keyword>
<proteinExistence type="predicted"/>
<evidence type="ECO:0000313" key="9">
    <source>
        <dbReference type="EMBL" id="ADI19383.1"/>
    </source>
</evidence>